<accession>A0A1Y2EFL9</accession>
<dbReference type="GeneID" id="63771438"/>
<dbReference type="InParanoid" id="A0A1Y2EFL9"/>
<dbReference type="FunFam" id="3.20.20.80:FF:000159">
    <property type="entry name" value="Class V chitinase, putative"/>
    <property type="match status" value="1"/>
</dbReference>
<dbReference type="SUPFAM" id="SSF51445">
    <property type="entry name" value="(Trans)glycosidases"/>
    <property type="match status" value="1"/>
</dbReference>
<dbReference type="GO" id="GO:0008061">
    <property type="term" value="F:chitin binding"/>
    <property type="evidence" value="ECO:0007669"/>
    <property type="project" value="InterPro"/>
</dbReference>
<dbReference type="InterPro" id="IPR001223">
    <property type="entry name" value="Glyco_hydro18_cat"/>
</dbReference>
<dbReference type="PROSITE" id="PS51910">
    <property type="entry name" value="GH18_2"/>
    <property type="match status" value="1"/>
</dbReference>
<dbReference type="OrthoDB" id="73875at2759"/>
<dbReference type="GO" id="GO:0008843">
    <property type="term" value="F:endochitinase activity"/>
    <property type="evidence" value="ECO:0007669"/>
    <property type="project" value="UniProtKB-EC"/>
</dbReference>
<reference evidence="3 4" key="1">
    <citation type="submission" date="2016-07" db="EMBL/GenBank/DDBJ databases">
        <title>Pervasive Adenine N6-methylation of Active Genes in Fungi.</title>
        <authorList>
            <consortium name="DOE Joint Genome Institute"/>
            <person name="Mondo S.J."/>
            <person name="Dannebaum R.O."/>
            <person name="Kuo R.C."/>
            <person name="Labutti K."/>
            <person name="Haridas S."/>
            <person name="Kuo A."/>
            <person name="Salamov A."/>
            <person name="Ahrendt S.R."/>
            <person name="Lipzen A."/>
            <person name="Sullivan W."/>
            <person name="Andreopoulos W.B."/>
            <person name="Clum A."/>
            <person name="Lindquist E."/>
            <person name="Daum C."/>
            <person name="Ramamoorthy G.K."/>
            <person name="Gryganskyi A."/>
            <person name="Culley D."/>
            <person name="Magnuson J.K."/>
            <person name="James T.Y."/>
            <person name="O'Malley M.A."/>
            <person name="Stajich J.E."/>
            <person name="Spatafora J.W."/>
            <person name="Visel A."/>
            <person name="Grigoriev I.V."/>
        </authorList>
    </citation>
    <scope>NUCLEOTIDE SEQUENCE [LARGE SCALE GENOMIC DNA]</scope>
    <source>
        <strain evidence="3 4">CBS 129021</strain>
    </source>
</reference>
<dbReference type="InterPro" id="IPR011583">
    <property type="entry name" value="Chitinase_II/V-like_cat"/>
</dbReference>
<dbReference type="Pfam" id="PF00704">
    <property type="entry name" value="Glyco_hydro_18"/>
    <property type="match status" value="1"/>
</dbReference>
<dbReference type="EMBL" id="MCFJ01000002">
    <property type="protein sequence ID" value="ORY70372.1"/>
    <property type="molecule type" value="Genomic_DNA"/>
</dbReference>
<organism evidence="3 4">
    <name type="scientific">Pseudomassariella vexata</name>
    <dbReference type="NCBI Taxonomy" id="1141098"/>
    <lineage>
        <taxon>Eukaryota</taxon>
        <taxon>Fungi</taxon>
        <taxon>Dikarya</taxon>
        <taxon>Ascomycota</taxon>
        <taxon>Pezizomycotina</taxon>
        <taxon>Sordariomycetes</taxon>
        <taxon>Xylariomycetidae</taxon>
        <taxon>Amphisphaeriales</taxon>
        <taxon>Pseudomassariaceae</taxon>
        <taxon>Pseudomassariella</taxon>
    </lineage>
</organism>
<evidence type="ECO:0000313" key="4">
    <source>
        <dbReference type="Proteomes" id="UP000193689"/>
    </source>
</evidence>
<proteinExistence type="predicted"/>
<dbReference type="Proteomes" id="UP000193689">
    <property type="component" value="Unassembled WGS sequence"/>
</dbReference>
<dbReference type="PANTHER" id="PTHR11177:SF378">
    <property type="entry name" value="CHITINASE"/>
    <property type="match status" value="1"/>
</dbReference>
<keyword evidence="3" id="KW-0378">Hydrolase</keyword>
<comment type="caution">
    <text evidence="3">The sequence shown here is derived from an EMBL/GenBank/DDBJ whole genome shotgun (WGS) entry which is preliminary data.</text>
</comment>
<dbReference type="GO" id="GO:0005576">
    <property type="term" value="C:extracellular region"/>
    <property type="evidence" value="ECO:0007669"/>
    <property type="project" value="TreeGrafter"/>
</dbReference>
<dbReference type="STRING" id="1141098.A0A1Y2EFL9"/>
<dbReference type="GO" id="GO:0006032">
    <property type="term" value="P:chitin catabolic process"/>
    <property type="evidence" value="ECO:0007669"/>
    <property type="project" value="TreeGrafter"/>
</dbReference>
<evidence type="ECO:0000256" key="1">
    <source>
        <dbReference type="ARBA" id="ARBA00012729"/>
    </source>
</evidence>
<dbReference type="SMART" id="SM00636">
    <property type="entry name" value="Glyco_18"/>
    <property type="match status" value="1"/>
</dbReference>
<feature type="domain" description="GH18" evidence="2">
    <location>
        <begin position="1"/>
        <end position="368"/>
    </location>
</feature>
<gene>
    <name evidence="3" type="ORF">BCR38DRAFT_333441</name>
</gene>
<dbReference type="PANTHER" id="PTHR11177">
    <property type="entry name" value="CHITINASE"/>
    <property type="match status" value="1"/>
</dbReference>
<dbReference type="EC" id="3.2.1.14" evidence="1"/>
<keyword evidence="4" id="KW-1185">Reference proteome</keyword>
<evidence type="ECO:0000259" key="2">
    <source>
        <dbReference type="PROSITE" id="PS51910"/>
    </source>
</evidence>
<name>A0A1Y2EFL9_9PEZI</name>
<dbReference type="InterPro" id="IPR050314">
    <property type="entry name" value="Glycosyl_Hydrlase_18"/>
</dbReference>
<dbReference type="AlphaFoldDB" id="A0A1Y2EFL9"/>
<sequence>MPCSSTDHAHSQHPIVPSLDLTSSINHVILAFMGCGTFNEEAPDPSWPLFMSVSETRSKFKPGTKVMVAIGGWGDTAFDDAARTEQSRQRFARNVKKMVDATGADGVDIDWEYPGGNGEDYKQVPNSERKWTIAAYPRLLAAVRTSIGPDKVISAAVPGIPRDMLAFTAETEPVIMQSVDFLNVMTYDLMNRRDNVTKHHTGLLNSLEAIDLYISNGAPPSKLNLGFAFYAKYFLLDPNHPESCAKGRGVVPGCPTGLMEDPETGADLGKTGGFSWHDHAKSPLPPIIETSYLKALSQGRYDNAEGGYFYFDQDESLWWTFDTPEAILKKFPAIVDLRKLGGVFAWGLGEDAPEFKHLKALNAGVDGMTGVRDEL</sequence>
<dbReference type="InterPro" id="IPR017853">
    <property type="entry name" value="GH"/>
</dbReference>
<dbReference type="RefSeq" id="XP_040720322.1">
    <property type="nucleotide sequence ID" value="XM_040855226.1"/>
</dbReference>
<dbReference type="GO" id="GO:0005975">
    <property type="term" value="P:carbohydrate metabolic process"/>
    <property type="evidence" value="ECO:0007669"/>
    <property type="project" value="InterPro"/>
</dbReference>
<protein>
    <recommendedName>
        <fullName evidence="1">chitinase</fullName>
        <ecNumber evidence="1">3.2.1.14</ecNumber>
    </recommendedName>
</protein>
<dbReference type="Gene3D" id="3.20.20.80">
    <property type="entry name" value="Glycosidases"/>
    <property type="match status" value="1"/>
</dbReference>
<evidence type="ECO:0000313" key="3">
    <source>
        <dbReference type="EMBL" id="ORY70372.1"/>
    </source>
</evidence>